<evidence type="ECO:0000313" key="33">
    <source>
        <dbReference type="Proteomes" id="UP000765509"/>
    </source>
</evidence>
<dbReference type="InterPro" id="IPR036875">
    <property type="entry name" value="Znf_CCHC_sf"/>
</dbReference>
<keyword evidence="13" id="KW-0067">ATP-binding</keyword>
<dbReference type="SUPFAM" id="SSF53098">
    <property type="entry name" value="Ribonuclease H-like"/>
    <property type="match status" value="1"/>
</dbReference>
<dbReference type="PROSITE" id="PS50158">
    <property type="entry name" value="ZF_CCHC"/>
    <property type="match status" value="1"/>
</dbReference>
<comment type="caution">
    <text evidence="32">The sequence shown here is derived from an EMBL/GenBank/DDBJ whole genome shotgun (WGS) entry which is preliminary data.</text>
</comment>
<feature type="compositionally biased region" description="Basic and acidic residues" evidence="29">
    <location>
        <begin position="248"/>
        <end position="264"/>
    </location>
</feature>
<evidence type="ECO:0000256" key="26">
    <source>
        <dbReference type="ARBA" id="ARBA00049244"/>
    </source>
</evidence>
<dbReference type="InterPro" id="IPR054722">
    <property type="entry name" value="PolX-like_BBD"/>
</dbReference>
<dbReference type="InterPro" id="IPR025724">
    <property type="entry name" value="GAG-pre-integrase_dom"/>
</dbReference>
<dbReference type="PROSITE" id="PS00141">
    <property type="entry name" value="ASP_PROTEASE"/>
    <property type="match status" value="1"/>
</dbReference>
<keyword evidence="14" id="KW-0460">Magnesium</keyword>
<evidence type="ECO:0000259" key="31">
    <source>
        <dbReference type="PROSITE" id="PS50994"/>
    </source>
</evidence>
<dbReference type="Pfam" id="PF22936">
    <property type="entry name" value="Pol_BBD"/>
    <property type="match status" value="1"/>
</dbReference>
<keyword evidence="15" id="KW-0694">RNA-binding</keyword>
<keyword evidence="3" id="KW-1188">Viral release from host cell</keyword>
<comment type="catalytic activity">
    <reaction evidence="25">
        <text>DNA(n) + a 2'-deoxyribonucleoside 5'-triphosphate = DNA(n+1) + diphosphate</text>
        <dbReference type="Rhea" id="RHEA:22508"/>
        <dbReference type="Rhea" id="RHEA-COMP:17339"/>
        <dbReference type="Rhea" id="RHEA-COMP:17340"/>
        <dbReference type="ChEBI" id="CHEBI:33019"/>
        <dbReference type="ChEBI" id="CHEBI:61560"/>
        <dbReference type="ChEBI" id="CHEBI:173112"/>
        <dbReference type="EC" id="2.7.7.49"/>
    </reaction>
</comment>
<evidence type="ECO:0000256" key="3">
    <source>
        <dbReference type="ARBA" id="ARBA00022612"/>
    </source>
</evidence>
<evidence type="ECO:0000256" key="19">
    <source>
        <dbReference type="ARBA" id="ARBA00023113"/>
    </source>
</evidence>
<dbReference type="Pfam" id="PF00665">
    <property type="entry name" value="rve"/>
    <property type="match status" value="1"/>
</dbReference>
<dbReference type="GO" id="GO:0004519">
    <property type="term" value="F:endonuclease activity"/>
    <property type="evidence" value="ECO:0007669"/>
    <property type="project" value="UniProtKB-KW"/>
</dbReference>
<evidence type="ECO:0000256" key="13">
    <source>
        <dbReference type="ARBA" id="ARBA00022840"/>
    </source>
</evidence>
<keyword evidence="6" id="KW-0808">Transferase</keyword>
<evidence type="ECO:0000256" key="25">
    <source>
        <dbReference type="ARBA" id="ARBA00048173"/>
    </source>
</evidence>
<dbReference type="GO" id="GO:0006310">
    <property type="term" value="P:DNA recombination"/>
    <property type="evidence" value="ECO:0007669"/>
    <property type="project" value="UniProtKB-KW"/>
</dbReference>
<comment type="function">
    <text evidence="27">Capsid protein (CA) is the structural component of the virus-like particle (VLP), forming the shell that encapsulates the retrotransposons dimeric RNA genome. The particles are assembled from trimer-clustered units and there are holes in the capsid shells that allow for the diffusion of macromolecules. CA also has nucleocapsid-like chaperone activity, promoting primer tRNA(i)-Met annealing to the multipartite primer-binding site (PBS), dimerization of Ty1 RNA and initiation of reverse transcription.</text>
</comment>
<dbReference type="GO" id="GO:0032196">
    <property type="term" value="P:transposition"/>
    <property type="evidence" value="ECO:0007669"/>
    <property type="project" value="UniProtKB-KW"/>
</dbReference>
<feature type="region of interest" description="Disordered" evidence="29">
    <location>
        <begin position="248"/>
        <end position="274"/>
    </location>
</feature>
<dbReference type="GO" id="GO:0003887">
    <property type="term" value="F:DNA-directed DNA polymerase activity"/>
    <property type="evidence" value="ECO:0007669"/>
    <property type="project" value="UniProtKB-KW"/>
</dbReference>
<protein>
    <recommendedName>
        <fullName evidence="22">Gag-Pol-p199</fullName>
    </recommendedName>
    <alternativeName>
        <fullName evidence="23">TY1A-TY1B</fullName>
    </alternativeName>
    <alternativeName>
        <fullName evidence="24">p190</fullName>
    </alternativeName>
</protein>
<keyword evidence="28" id="KW-0862">Zinc</keyword>
<dbReference type="AlphaFoldDB" id="A0A9Q3JD89"/>
<dbReference type="Gene3D" id="4.10.60.10">
    <property type="entry name" value="Zinc finger, CCHC-type"/>
    <property type="match status" value="1"/>
</dbReference>
<evidence type="ECO:0000256" key="6">
    <source>
        <dbReference type="ARBA" id="ARBA00022679"/>
    </source>
</evidence>
<gene>
    <name evidence="32" type="ORF">O181_099427</name>
</gene>
<dbReference type="InterPro" id="IPR001878">
    <property type="entry name" value="Znf_CCHC"/>
</dbReference>
<keyword evidence="5" id="KW-0645">Protease</keyword>
<name>A0A9Q3JD89_9BASI</name>
<keyword evidence="12" id="KW-0378">Hydrolase</keyword>
<dbReference type="Gene3D" id="3.30.420.10">
    <property type="entry name" value="Ribonuclease H-like superfamily/Ribonuclease H"/>
    <property type="match status" value="1"/>
</dbReference>
<comment type="catalytic activity">
    <reaction evidence="26">
        <text>DNA(n) + a 2'-deoxyribonucleoside 5'-triphosphate = DNA(n+1) + diphosphate</text>
        <dbReference type="Rhea" id="RHEA:22508"/>
        <dbReference type="Rhea" id="RHEA-COMP:17339"/>
        <dbReference type="Rhea" id="RHEA-COMP:17340"/>
        <dbReference type="ChEBI" id="CHEBI:33019"/>
        <dbReference type="ChEBI" id="CHEBI:61560"/>
        <dbReference type="ChEBI" id="CHEBI:173112"/>
        <dbReference type="EC" id="2.7.7.7"/>
    </reaction>
</comment>
<evidence type="ECO:0000256" key="2">
    <source>
        <dbReference type="ARBA" id="ARBA00022578"/>
    </source>
</evidence>
<keyword evidence="4" id="KW-0507">mRNA processing</keyword>
<dbReference type="InterPro" id="IPR039537">
    <property type="entry name" value="Retrotran_Ty1/copia-like"/>
</dbReference>
<evidence type="ECO:0000256" key="7">
    <source>
        <dbReference type="ARBA" id="ARBA00022695"/>
    </source>
</evidence>
<dbReference type="GO" id="GO:0005634">
    <property type="term" value="C:nucleus"/>
    <property type="evidence" value="ECO:0007669"/>
    <property type="project" value="UniProtKB-ARBA"/>
</dbReference>
<evidence type="ECO:0000256" key="4">
    <source>
        <dbReference type="ARBA" id="ARBA00022664"/>
    </source>
</evidence>
<evidence type="ECO:0000256" key="5">
    <source>
        <dbReference type="ARBA" id="ARBA00022670"/>
    </source>
</evidence>
<evidence type="ECO:0000256" key="28">
    <source>
        <dbReference type="PROSITE-ProRule" id="PRU00047"/>
    </source>
</evidence>
<dbReference type="GO" id="GO:0004190">
    <property type="term" value="F:aspartic-type endopeptidase activity"/>
    <property type="evidence" value="ECO:0007669"/>
    <property type="project" value="InterPro"/>
</dbReference>
<keyword evidence="2" id="KW-0815">Transposition</keyword>
<dbReference type="Pfam" id="PF25597">
    <property type="entry name" value="SH3_retrovirus"/>
    <property type="match status" value="1"/>
</dbReference>
<comment type="function">
    <text evidence="1">The aspartyl protease (PR) mediates the proteolytic cleavages of the Gag and Gag-Pol polyproteins after assembly of the VLP.</text>
</comment>
<dbReference type="InterPro" id="IPR036397">
    <property type="entry name" value="RNaseH_sf"/>
</dbReference>
<evidence type="ECO:0000256" key="17">
    <source>
        <dbReference type="ARBA" id="ARBA00022918"/>
    </source>
</evidence>
<dbReference type="InterPro" id="IPR001969">
    <property type="entry name" value="Aspartic_peptidase_AS"/>
</dbReference>
<dbReference type="PANTHER" id="PTHR42648:SF11">
    <property type="entry name" value="TRANSPOSON TY4-P GAG-POL POLYPROTEIN"/>
    <property type="match status" value="1"/>
</dbReference>
<evidence type="ECO:0000256" key="27">
    <source>
        <dbReference type="ARBA" id="ARBA00057243"/>
    </source>
</evidence>
<feature type="domain" description="CCHC-type" evidence="30">
    <location>
        <begin position="291"/>
        <end position="305"/>
    </location>
</feature>
<dbReference type="InterPro" id="IPR057670">
    <property type="entry name" value="SH3_retrovirus"/>
</dbReference>
<keyword evidence="9" id="KW-0479">Metal-binding</keyword>
<dbReference type="GO" id="GO:0008270">
    <property type="term" value="F:zinc ion binding"/>
    <property type="evidence" value="ECO:0007669"/>
    <property type="project" value="UniProtKB-KW"/>
</dbReference>
<feature type="domain" description="Integrase catalytic" evidence="31">
    <location>
        <begin position="514"/>
        <end position="678"/>
    </location>
</feature>
<evidence type="ECO:0000256" key="23">
    <source>
        <dbReference type="ARBA" id="ARBA00032154"/>
    </source>
</evidence>
<evidence type="ECO:0000256" key="21">
    <source>
        <dbReference type="ARBA" id="ARBA00023268"/>
    </source>
</evidence>
<dbReference type="GO" id="GO:0006397">
    <property type="term" value="P:mRNA processing"/>
    <property type="evidence" value="ECO:0007669"/>
    <property type="project" value="UniProtKB-KW"/>
</dbReference>
<dbReference type="Pfam" id="PF07727">
    <property type="entry name" value="RVT_2"/>
    <property type="match status" value="1"/>
</dbReference>
<evidence type="ECO:0000256" key="1">
    <source>
        <dbReference type="ARBA" id="ARBA00002180"/>
    </source>
</evidence>
<evidence type="ECO:0000256" key="11">
    <source>
        <dbReference type="ARBA" id="ARBA00022759"/>
    </source>
</evidence>
<evidence type="ECO:0000313" key="32">
    <source>
        <dbReference type="EMBL" id="MBW0559712.1"/>
    </source>
</evidence>
<evidence type="ECO:0000256" key="22">
    <source>
        <dbReference type="ARBA" id="ARBA00030524"/>
    </source>
</evidence>
<dbReference type="PANTHER" id="PTHR42648">
    <property type="entry name" value="TRANSPOSASE, PUTATIVE-RELATED"/>
    <property type="match status" value="1"/>
</dbReference>
<keyword evidence="33" id="KW-1185">Reference proteome</keyword>
<evidence type="ECO:0000259" key="30">
    <source>
        <dbReference type="PROSITE" id="PS50158"/>
    </source>
</evidence>
<keyword evidence="7" id="KW-0548">Nucleotidyltransferase</keyword>
<evidence type="ECO:0000256" key="9">
    <source>
        <dbReference type="ARBA" id="ARBA00022723"/>
    </source>
</evidence>
<dbReference type="Pfam" id="PF00098">
    <property type="entry name" value="zf-CCHC"/>
    <property type="match status" value="1"/>
</dbReference>
<dbReference type="GO" id="GO:0003723">
    <property type="term" value="F:RNA binding"/>
    <property type="evidence" value="ECO:0007669"/>
    <property type="project" value="UniProtKB-KW"/>
</dbReference>
<dbReference type="GO" id="GO:0005524">
    <property type="term" value="F:ATP binding"/>
    <property type="evidence" value="ECO:0007669"/>
    <property type="project" value="UniProtKB-KW"/>
</dbReference>
<dbReference type="GO" id="GO:0006508">
    <property type="term" value="P:proteolysis"/>
    <property type="evidence" value="ECO:0007669"/>
    <property type="project" value="UniProtKB-KW"/>
</dbReference>
<evidence type="ECO:0000256" key="29">
    <source>
        <dbReference type="SAM" id="MobiDB-lite"/>
    </source>
</evidence>
<accession>A0A9Q3JD89</accession>
<keyword evidence="17" id="KW-0695">RNA-directed DNA polymerase</keyword>
<keyword evidence="20" id="KW-0233">DNA recombination</keyword>
<evidence type="ECO:0000256" key="18">
    <source>
        <dbReference type="ARBA" id="ARBA00022932"/>
    </source>
</evidence>
<evidence type="ECO:0000256" key="24">
    <source>
        <dbReference type="ARBA" id="ARBA00033113"/>
    </source>
</evidence>
<keyword evidence="11" id="KW-0255">Endonuclease</keyword>
<dbReference type="Pfam" id="PF13976">
    <property type="entry name" value="gag_pre-integrs"/>
    <property type="match status" value="1"/>
</dbReference>
<dbReference type="GO" id="GO:0015074">
    <property type="term" value="P:DNA integration"/>
    <property type="evidence" value="ECO:0007669"/>
    <property type="project" value="UniProtKB-KW"/>
</dbReference>
<evidence type="ECO:0000256" key="20">
    <source>
        <dbReference type="ARBA" id="ARBA00023172"/>
    </source>
</evidence>
<sequence>MPESQKTPDLSSLNFEPNTSIIARADKQAEILHRFSLIAERIQPRLSIDGGNFNAWSRALVNTWADCFMGDIDYFDSSDRDNDYQRNLIAMSFLRHSVERPLFQSITSRIRMPNARTTFRALKDRFNKISWSSIVHHASICFNPTDHSTDLTTHAIIVGEAIEAIENQIGPMDSNLFTTLTLYFSAPQFQEQITSALDTRLAANPSLSVHSEDILDIVRQLISKQSKNTGDEGIQLSRINTQHHFLPKEKQRQQEKTPLRRFNDNFKNSPSPTAGRLEEWKKKWLTPRNPCFYCGETGHWVPDCPAKKKALTVRKKINSPGPSVAQLGAVPELENNEILLDSGATHSVVGDLSLFTDLKPANMKLSVASSEQFDVGAIRSIKLNTKFGLMIVQDVLYCAAIPGIVLSIGQLLDQRFVIKFQDGLFTLAMGDKIYFSHRRNCCWFIAMDRPAEHDFSYLWHQRLGHLSVRNIRRLLKFNAVEGLHDTKLSDVGICHPCSVAKSEHRPVKSPSRKNISAPGDMILADLIGPLPLSIDKKRYALIIQDSFSRLTAFIPLHDKTGARHHLKTWMLQFMNTMKITIKALRTDNGAEFKNNAMDEFLKEKGIVHEYSMPYEHHQNGKVERTNRTLSEIARTSLIAAGLPVTIWPWAFKHAVWIFNRTLHSDERKKPYEIISGTKPLLALLRVFGAKSYVHNHLFKKDMSARGIEGYHLGVAPDSKGWFFWVPSKNSIIKSASAKIDELNFYSKSKISTIQAMHIFDDSMIKEINLQDKMVSSLNSNCKLSNVIPTTYKEAFDSSDGDKWGSATNDELSSMHDEKVFTTVNLKEALKIVPRESILSSKWVFVKKEKPERYKARLVARGFRQIQGINFEETFAPTPTFNAL</sequence>
<keyword evidence="21" id="KW-0511">Multifunctional enzyme</keyword>
<evidence type="ECO:0000256" key="14">
    <source>
        <dbReference type="ARBA" id="ARBA00022842"/>
    </source>
</evidence>
<evidence type="ECO:0000256" key="10">
    <source>
        <dbReference type="ARBA" id="ARBA00022741"/>
    </source>
</evidence>
<dbReference type="EMBL" id="AVOT02068490">
    <property type="protein sequence ID" value="MBW0559712.1"/>
    <property type="molecule type" value="Genomic_DNA"/>
</dbReference>
<dbReference type="SMART" id="SM00343">
    <property type="entry name" value="ZnF_C2HC"/>
    <property type="match status" value="1"/>
</dbReference>
<dbReference type="InterPro" id="IPR013103">
    <property type="entry name" value="RVT_2"/>
</dbReference>
<proteinExistence type="predicted"/>
<evidence type="ECO:0000256" key="15">
    <source>
        <dbReference type="ARBA" id="ARBA00022884"/>
    </source>
</evidence>
<reference evidence="32" key="1">
    <citation type="submission" date="2021-03" db="EMBL/GenBank/DDBJ databases">
        <title>Draft genome sequence of rust myrtle Austropuccinia psidii MF-1, a brazilian biotype.</title>
        <authorList>
            <person name="Quecine M.C."/>
            <person name="Pachon D.M.R."/>
            <person name="Bonatelli M.L."/>
            <person name="Correr F.H."/>
            <person name="Franceschini L.M."/>
            <person name="Leite T.F."/>
            <person name="Margarido G.R.A."/>
            <person name="Almeida C.A."/>
            <person name="Ferrarezi J.A."/>
            <person name="Labate C.A."/>
        </authorList>
    </citation>
    <scope>NUCLEOTIDE SEQUENCE</scope>
    <source>
        <strain evidence="32">MF-1</strain>
    </source>
</reference>
<evidence type="ECO:0000256" key="12">
    <source>
        <dbReference type="ARBA" id="ARBA00022801"/>
    </source>
</evidence>
<keyword evidence="28" id="KW-0863">Zinc-finger</keyword>
<keyword evidence="19" id="KW-0917">Virion maturation</keyword>
<keyword evidence="16" id="KW-0229">DNA integration</keyword>
<keyword evidence="18" id="KW-0239">DNA-directed DNA polymerase</keyword>
<evidence type="ECO:0000256" key="8">
    <source>
        <dbReference type="ARBA" id="ARBA00022722"/>
    </source>
</evidence>
<dbReference type="GO" id="GO:0003964">
    <property type="term" value="F:RNA-directed DNA polymerase activity"/>
    <property type="evidence" value="ECO:0007669"/>
    <property type="project" value="UniProtKB-KW"/>
</dbReference>
<dbReference type="PROSITE" id="PS50994">
    <property type="entry name" value="INTEGRASE"/>
    <property type="match status" value="1"/>
</dbReference>
<dbReference type="Proteomes" id="UP000765509">
    <property type="component" value="Unassembled WGS sequence"/>
</dbReference>
<dbReference type="InterPro" id="IPR012337">
    <property type="entry name" value="RNaseH-like_sf"/>
</dbReference>
<organism evidence="32 33">
    <name type="scientific">Austropuccinia psidii MF-1</name>
    <dbReference type="NCBI Taxonomy" id="1389203"/>
    <lineage>
        <taxon>Eukaryota</taxon>
        <taxon>Fungi</taxon>
        <taxon>Dikarya</taxon>
        <taxon>Basidiomycota</taxon>
        <taxon>Pucciniomycotina</taxon>
        <taxon>Pucciniomycetes</taxon>
        <taxon>Pucciniales</taxon>
        <taxon>Sphaerophragmiaceae</taxon>
        <taxon>Austropuccinia</taxon>
    </lineage>
</organism>
<evidence type="ECO:0000256" key="16">
    <source>
        <dbReference type="ARBA" id="ARBA00022908"/>
    </source>
</evidence>
<dbReference type="SUPFAM" id="SSF57756">
    <property type="entry name" value="Retrovirus zinc finger-like domains"/>
    <property type="match status" value="1"/>
</dbReference>
<dbReference type="InterPro" id="IPR001584">
    <property type="entry name" value="Integrase_cat-core"/>
</dbReference>
<dbReference type="OrthoDB" id="1932348at2759"/>
<keyword evidence="8" id="KW-0540">Nuclease</keyword>
<keyword evidence="10" id="KW-0547">Nucleotide-binding</keyword>